<keyword evidence="12" id="KW-0628">Postsynaptic cell membrane</keyword>
<proteinExistence type="inferred from homology"/>
<feature type="domain" description="Neurotransmitter-gated ion-channel ligand-binding" evidence="28">
    <location>
        <begin position="49"/>
        <end position="239"/>
    </location>
</feature>
<dbReference type="PRINTS" id="PR01708">
    <property type="entry name" value="5HT3RECEPTOR"/>
</dbReference>
<evidence type="ECO:0000256" key="3">
    <source>
        <dbReference type="ARBA" id="ARBA00022692"/>
    </source>
</evidence>
<keyword evidence="8 27" id="KW-0472">Membrane</keyword>
<dbReference type="SUPFAM" id="SSF90112">
    <property type="entry name" value="Neurotransmitter-gated ion-channel transmembrane pore"/>
    <property type="match status" value="1"/>
</dbReference>
<evidence type="ECO:0000256" key="22">
    <source>
        <dbReference type="ARBA" id="ARBA00061864"/>
    </source>
</evidence>
<feature type="transmembrane region" description="Helical" evidence="27">
    <location>
        <begin position="441"/>
        <end position="464"/>
    </location>
</feature>
<comment type="function">
    <text evidence="20">Forms serotonin (5-hydroxytryptamine/5-HT3)-activated cation-selective channel complexes, which when activated cause fast, depolarizing responses in neurons.</text>
</comment>
<evidence type="ECO:0000256" key="5">
    <source>
        <dbReference type="ARBA" id="ARBA00022989"/>
    </source>
</evidence>
<dbReference type="AlphaFoldDB" id="A0AAV2ZWD8"/>
<evidence type="ECO:0000256" key="13">
    <source>
        <dbReference type="ARBA" id="ARBA00023286"/>
    </source>
</evidence>
<evidence type="ECO:0000256" key="27">
    <source>
        <dbReference type="RuleBase" id="RU000687"/>
    </source>
</evidence>
<evidence type="ECO:0000256" key="20">
    <source>
        <dbReference type="ARBA" id="ARBA00037540"/>
    </source>
</evidence>
<keyword evidence="10" id="KW-0675">Receptor</keyword>
<dbReference type="FunFam" id="2.70.170.10:FF:000017">
    <property type="entry name" value="5-hydroxytryptamine receptor 3A"/>
    <property type="match status" value="1"/>
</dbReference>
<comment type="catalytic activity">
    <reaction evidence="19">
        <text>Ca(2+)(in) = Ca(2+)(out)</text>
        <dbReference type="Rhea" id="RHEA:29671"/>
        <dbReference type="ChEBI" id="CHEBI:29108"/>
    </reaction>
</comment>
<dbReference type="Gene3D" id="2.70.170.10">
    <property type="entry name" value="Neurotransmitter-gated ion-channel ligand-binding domain"/>
    <property type="match status" value="1"/>
</dbReference>
<keyword evidence="5 27" id="KW-1133">Transmembrane helix</keyword>
<accession>A0AAV2ZWD8</accession>
<dbReference type="InterPro" id="IPR049944">
    <property type="entry name" value="LGIC_TM_5-HT3"/>
</dbReference>
<keyword evidence="7 27" id="KW-0406">Ion transport</keyword>
<evidence type="ECO:0000256" key="21">
    <source>
        <dbReference type="ARBA" id="ARBA00061202"/>
    </source>
</evidence>
<organism evidence="30 31">
    <name type="scientific">Pyxicephalus adspersus</name>
    <name type="common">African bullfrog</name>
    <dbReference type="NCBI Taxonomy" id="30357"/>
    <lineage>
        <taxon>Eukaryota</taxon>
        <taxon>Metazoa</taxon>
        <taxon>Chordata</taxon>
        <taxon>Craniata</taxon>
        <taxon>Vertebrata</taxon>
        <taxon>Euteleostomi</taxon>
        <taxon>Amphibia</taxon>
        <taxon>Batrachia</taxon>
        <taxon>Anura</taxon>
        <taxon>Neobatrachia</taxon>
        <taxon>Ranoidea</taxon>
        <taxon>Pyxicephalidae</taxon>
        <taxon>Pyxicephalinae</taxon>
        <taxon>Pyxicephalus</taxon>
    </lineage>
</organism>
<comment type="caution">
    <text evidence="30">The sequence shown here is derived from an EMBL/GenBank/DDBJ whole genome shotgun (WGS) entry which is preliminary data.</text>
</comment>
<comment type="subunit">
    <text evidence="22">Forms homopentameric as well as heteropentameric serotonin-activated cation-selective channel complexes with HTR3B or HTR3C or HTR3D or HTR3E. The homomeric complex is functional but exhibits low conductance with modified voltage dependence, and decreased agonist and antagonist affinity. Heteropentameric complexes display properties which resemble that of neuronal serotonin-activated channels in vivo. Interacts with RIC3.</text>
</comment>
<feature type="transmembrane region" description="Helical" evidence="27">
    <location>
        <begin position="271"/>
        <end position="289"/>
    </location>
</feature>
<keyword evidence="11" id="KW-0325">Glycoprotein</keyword>
<evidence type="ECO:0000256" key="16">
    <source>
        <dbReference type="ARBA" id="ARBA00034269"/>
    </source>
</evidence>
<keyword evidence="14 27" id="KW-0407">Ion channel</keyword>
<dbReference type="InterPro" id="IPR006202">
    <property type="entry name" value="Neur_chan_lig-bd"/>
</dbReference>
<comment type="subcellular location">
    <subcellularLocation>
        <location evidence="15">Postsynaptic cell membrane</location>
        <topology evidence="15">Multi-pass membrane protein</topology>
    </subcellularLocation>
</comment>
<evidence type="ECO:0000256" key="4">
    <source>
        <dbReference type="ARBA" id="ARBA00022729"/>
    </source>
</evidence>
<keyword evidence="9" id="KW-1015">Disulfide bond</keyword>
<dbReference type="InterPro" id="IPR036719">
    <property type="entry name" value="Neuro-gated_channel_TM_sf"/>
</dbReference>
<dbReference type="GO" id="GO:0004888">
    <property type="term" value="F:transmembrane signaling receptor activity"/>
    <property type="evidence" value="ECO:0007669"/>
    <property type="project" value="InterPro"/>
</dbReference>
<keyword evidence="4" id="KW-0732">Signal</keyword>
<dbReference type="FunFam" id="1.20.58.390:FF:000020">
    <property type="entry name" value="5-hydroxytryptamine (serotonin) receptor 3A"/>
    <property type="match status" value="1"/>
</dbReference>
<evidence type="ECO:0000256" key="19">
    <source>
        <dbReference type="ARBA" id="ARBA00036634"/>
    </source>
</evidence>
<evidence type="ECO:0000259" key="29">
    <source>
        <dbReference type="Pfam" id="PF02932"/>
    </source>
</evidence>
<dbReference type="InterPro" id="IPR018000">
    <property type="entry name" value="Neurotransmitter_ion_chnl_CS"/>
</dbReference>
<evidence type="ECO:0000256" key="24">
    <source>
        <dbReference type="ARBA" id="ARBA00078864"/>
    </source>
</evidence>
<evidence type="ECO:0000256" key="8">
    <source>
        <dbReference type="ARBA" id="ARBA00023136"/>
    </source>
</evidence>
<evidence type="ECO:0000256" key="25">
    <source>
        <dbReference type="ARBA" id="ARBA00080492"/>
    </source>
</evidence>
<feature type="transmembrane region" description="Helical" evidence="27">
    <location>
        <begin position="304"/>
        <end position="327"/>
    </location>
</feature>
<evidence type="ECO:0000256" key="26">
    <source>
        <dbReference type="ARBA" id="ARBA00083210"/>
    </source>
</evidence>
<keyword evidence="6" id="KW-0770">Synapse</keyword>
<comment type="catalytic activity">
    <reaction evidence="17">
        <text>K(+)(in) = K(+)(out)</text>
        <dbReference type="Rhea" id="RHEA:29463"/>
        <dbReference type="ChEBI" id="CHEBI:29103"/>
    </reaction>
</comment>
<keyword evidence="1 27" id="KW-0813">Transport</keyword>
<dbReference type="GO" id="GO:0045211">
    <property type="term" value="C:postsynaptic membrane"/>
    <property type="evidence" value="ECO:0007669"/>
    <property type="project" value="UniProtKB-SubCell"/>
</dbReference>
<dbReference type="EMBL" id="DYDO01000011">
    <property type="protein sequence ID" value="DBA16251.1"/>
    <property type="molecule type" value="Genomic_DNA"/>
</dbReference>
<evidence type="ECO:0000256" key="18">
    <source>
        <dbReference type="ARBA" id="ARBA00036239"/>
    </source>
</evidence>
<reference evidence="30" key="1">
    <citation type="thesis" date="2020" institute="ProQuest LLC" country="789 East Eisenhower Parkway, Ann Arbor, MI, USA">
        <title>Comparative Genomics and Chromosome Evolution.</title>
        <authorList>
            <person name="Mudd A.B."/>
        </authorList>
    </citation>
    <scope>NUCLEOTIDE SEQUENCE</scope>
    <source>
        <strain evidence="30">1538</strain>
        <tissue evidence="30">Blood</tissue>
    </source>
</reference>
<comment type="catalytic activity">
    <reaction evidence="16">
        <text>Mg(2+)(in) = Mg(2+)(out)</text>
        <dbReference type="Rhea" id="RHEA:29827"/>
        <dbReference type="ChEBI" id="CHEBI:18420"/>
    </reaction>
</comment>
<evidence type="ECO:0000256" key="10">
    <source>
        <dbReference type="ARBA" id="ARBA00023170"/>
    </source>
</evidence>
<dbReference type="Gene3D" id="1.20.58.390">
    <property type="entry name" value="Neurotransmitter-gated ion-channel transmembrane domain"/>
    <property type="match status" value="1"/>
</dbReference>
<gene>
    <name evidence="30" type="ORF">GDO54_003663</name>
</gene>
<evidence type="ECO:0000259" key="28">
    <source>
        <dbReference type="Pfam" id="PF02931"/>
    </source>
</evidence>
<dbReference type="Pfam" id="PF02931">
    <property type="entry name" value="Neur_chan_LBD"/>
    <property type="match status" value="1"/>
</dbReference>
<feature type="domain" description="Neurotransmitter-gated ion-channel transmembrane" evidence="29">
    <location>
        <begin position="247"/>
        <end position="455"/>
    </location>
</feature>
<name>A0AAV2ZWD8_PYXAD</name>
<evidence type="ECO:0000256" key="23">
    <source>
        <dbReference type="ARBA" id="ARBA00068982"/>
    </source>
</evidence>
<dbReference type="SUPFAM" id="SSF63712">
    <property type="entry name" value="Nicotinic receptor ligand binding domain-like"/>
    <property type="match status" value="1"/>
</dbReference>
<dbReference type="InterPro" id="IPR036734">
    <property type="entry name" value="Neur_chan_lig-bd_sf"/>
</dbReference>
<comment type="catalytic activity">
    <reaction evidence="18">
        <text>Na(+)(in) = Na(+)(out)</text>
        <dbReference type="Rhea" id="RHEA:34963"/>
        <dbReference type="ChEBI" id="CHEBI:29101"/>
    </reaction>
</comment>
<evidence type="ECO:0000256" key="6">
    <source>
        <dbReference type="ARBA" id="ARBA00023018"/>
    </source>
</evidence>
<keyword evidence="2" id="KW-1003">Cell membrane</keyword>
<keyword evidence="3 27" id="KW-0812">Transmembrane</keyword>
<evidence type="ECO:0000256" key="15">
    <source>
        <dbReference type="ARBA" id="ARBA00034104"/>
    </source>
</evidence>
<evidence type="ECO:0000313" key="31">
    <source>
        <dbReference type="Proteomes" id="UP001181693"/>
    </source>
</evidence>
<keyword evidence="31" id="KW-1185">Reference proteome</keyword>
<dbReference type="Proteomes" id="UP001181693">
    <property type="component" value="Unassembled WGS sequence"/>
</dbReference>
<dbReference type="InterPro" id="IPR006029">
    <property type="entry name" value="Neurotrans-gated_channel_TM"/>
</dbReference>
<comment type="similarity">
    <text evidence="21">Belongs to the ligand-gated ion channel (TC 1.A.9) family. 5-hydroxytryptamine receptor (TC 1.A.9.2) subfamily. HTR3A sub-subfamily.</text>
</comment>
<keyword evidence="13" id="KW-1071">Ligand-gated ion channel</keyword>
<dbReference type="Pfam" id="PF02932">
    <property type="entry name" value="Neur_chan_memb"/>
    <property type="match status" value="1"/>
</dbReference>
<dbReference type="GO" id="GO:0005230">
    <property type="term" value="F:extracellular ligand-gated monoatomic ion channel activity"/>
    <property type="evidence" value="ECO:0007669"/>
    <property type="project" value="InterPro"/>
</dbReference>
<dbReference type="PANTHER" id="PTHR18945">
    <property type="entry name" value="NEUROTRANSMITTER GATED ION CHANNEL"/>
    <property type="match status" value="1"/>
</dbReference>
<dbReference type="PROSITE" id="PS00236">
    <property type="entry name" value="NEUROTR_ION_CHANNEL"/>
    <property type="match status" value="1"/>
</dbReference>
<feature type="transmembrane region" description="Helical" evidence="27">
    <location>
        <begin position="240"/>
        <end position="264"/>
    </location>
</feature>
<evidence type="ECO:0000256" key="17">
    <source>
        <dbReference type="ARBA" id="ARBA00034430"/>
    </source>
</evidence>
<evidence type="ECO:0000256" key="7">
    <source>
        <dbReference type="ARBA" id="ARBA00023065"/>
    </source>
</evidence>
<evidence type="ECO:0000256" key="14">
    <source>
        <dbReference type="ARBA" id="ARBA00023303"/>
    </source>
</evidence>
<sequence>MPGQEPMILVVCRTKKFSICIFPCVLASMIAGAKACLNSTNISSVPQLRLLRDLEKDYEKELRPVKDWKSVSFVYVDIIIYSILLVLWKDDFLQWNPENYGNISVISRPKTEIWIPDIRVDEFFDSNKDLEHSFVYINSTGWVNYQKKLRMTISCMFNIYLFPFDVHACNLSFQSQLHTIEHMNITSLRTEQELNKDLGNFYQKGEWKLLNIKPIHTLWEDHQDKNAMIVFQITFRRHPLYYVVNLLTPSIFLMIISLAGFYIPPNSGERISFMVTVLLGYSVFLVIVSETSPPAAHGTPIIEVYFLVCMSLLVISLMESIFIVRLIDKKDFLAQIPTWLKDLSLGKISSLLCIKKDNNSTNPKMNMCDEFQDMENSAEKLTSYCNENALDDTRQLPVGKDFELLRNILKEVESIHVHLKKSDHEYIIQEWLTIGYIIDKLLFRAYLIFLLITTISFAGVWARWNLN</sequence>
<dbReference type="CDD" id="cd19063">
    <property type="entry name" value="LGIC_TM_5-HT3"/>
    <property type="match status" value="1"/>
</dbReference>
<dbReference type="InterPro" id="IPR038050">
    <property type="entry name" value="Neuro_actylchol_rec"/>
</dbReference>
<evidence type="ECO:0000256" key="1">
    <source>
        <dbReference type="ARBA" id="ARBA00022448"/>
    </source>
</evidence>
<evidence type="ECO:0000256" key="12">
    <source>
        <dbReference type="ARBA" id="ARBA00023257"/>
    </source>
</evidence>
<evidence type="ECO:0000256" key="11">
    <source>
        <dbReference type="ARBA" id="ARBA00023180"/>
    </source>
</evidence>
<dbReference type="InterPro" id="IPR008132">
    <property type="entry name" value="5HT3_rcpt"/>
</dbReference>
<dbReference type="InterPro" id="IPR006201">
    <property type="entry name" value="Neur_channel"/>
</dbReference>
<evidence type="ECO:0000256" key="9">
    <source>
        <dbReference type="ARBA" id="ARBA00023157"/>
    </source>
</evidence>
<evidence type="ECO:0000256" key="2">
    <source>
        <dbReference type="ARBA" id="ARBA00022475"/>
    </source>
</evidence>
<protein>
    <recommendedName>
        <fullName evidence="23">5-hydroxytryptamine receptor 3A</fullName>
    </recommendedName>
    <alternativeName>
        <fullName evidence="25">5-hydroxytryptamine receptor 3</fullName>
    </alternativeName>
    <alternativeName>
        <fullName evidence="24">Serotonin receptor 3A</fullName>
    </alternativeName>
    <alternativeName>
        <fullName evidence="26">Serotonin-gated ion channel receptor</fullName>
    </alternativeName>
</protein>
<evidence type="ECO:0000313" key="30">
    <source>
        <dbReference type="EMBL" id="DBA16251.1"/>
    </source>
</evidence>
<dbReference type="PRINTS" id="PR00252">
    <property type="entry name" value="NRIONCHANNEL"/>
</dbReference>